<keyword evidence="2" id="KW-1185">Reference proteome</keyword>
<evidence type="ECO:0000313" key="1">
    <source>
        <dbReference type="EMBL" id="CDS02283.1"/>
    </source>
</evidence>
<dbReference type="GO" id="GO:0003677">
    <property type="term" value="F:DNA binding"/>
    <property type="evidence" value="ECO:0007669"/>
    <property type="project" value="InterPro"/>
</dbReference>
<reference evidence="2" key="1">
    <citation type="submission" date="2014-06" db="EMBL/GenBank/DDBJ databases">
        <authorList>
            <person name="Berkman P.J."/>
        </authorList>
    </citation>
    <scope>NUCLEOTIDE SEQUENCE [LARGE SCALE GENOMIC DNA]</scope>
</reference>
<sequence length="39" mass="4449">MKQYTGHSFQHGAATWAVAQGIDTETIKLLRELWHNPVL</sequence>
<evidence type="ECO:0000313" key="2">
    <source>
        <dbReference type="Proteomes" id="UP000242770"/>
    </source>
</evidence>
<name>A0A0F7S3L7_9BASI</name>
<dbReference type="Proteomes" id="UP000242770">
    <property type="component" value="Unassembled WGS sequence"/>
</dbReference>
<dbReference type="GO" id="GO:0015074">
    <property type="term" value="P:DNA integration"/>
    <property type="evidence" value="ECO:0007669"/>
    <property type="project" value="InterPro"/>
</dbReference>
<dbReference type="GO" id="GO:0006310">
    <property type="term" value="P:DNA recombination"/>
    <property type="evidence" value="ECO:0007669"/>
    <property type="project" value="InterPro"/>
</dbReference>
<dbReference type="Gene3D" id="1.10.443.10">
    <property type="entry name" value="Intergrase catalytic core"/>
    <property type="match status" value="1"/>
</dbReference>
<dbReference type="AlphaFoldDB" id="A0A0F7S3L7"/>
<protein>
    <submittedName>
        <fullName evidence="1">Uncharacterized protein</fullName>
    </submittedName>
</protein>
<dbReference type="InterPro" id="IPR013762">
    <property type="entry name" value="Integrase-like_cat_sf"/>
</dbReference>
<gene>
    <name evidence="1" type="primary">SSCI86290.1</name>
</gene>
<organism evidence="1 2">
    <name type="scientific">Sporisorium scitamineum</name>
    <dbReference type="NCBI Taxonomy" id="49012"/>
    <lineage>
        <taxon>Eukaryota</taxon>
        <taxon>Fungi</taxon>
        <taxon>Dikarya</taxon>
        <taxon>Basidiomycota</taxon>
        <taxon>Ustilaginomycotina</taxon>
        <taxon>Ustilaginomycetes</taxon>
        <taxon>Ustilaginales</taxon>
        <taxon>Ustilaginaceae</taxon>
        <taxon>Sporisorium</taxon>
    </lineage>
</organism>
<proteinExistence type="predicted"/>
<dbReference type="EMBL" id="CCFA01005257">
    <property type="protein sequence ID" value="CDS02283.1"/>
    <property type="molecule type" value="Genomic_DNA"/>
</dbReference>
<accession>A0A0F7S3L7</accession>